<feature type="signal peptide" evidence="1">
    <location>
        <begin position="1"/>
        <end position="19"/>
    </location>
</feature>
<sequence>MHKFITTAVLTLAASAAVAGTLEVTVQNIEKDGIMHIGVYENETVFENDRARPQDKPAKYGVIEEVKVNDEGTATFTVKVPDGVYAVGIYNDENRNEKLDTNFFGIPKEQYGFSNNPKVLGIPKFEQSAFEVKGDTKTTVVLK</sequence>
<dbReference type="InterPro" id="IPR018673">
    <property type="entry name" value="DUF2141"/>
</dbReference>
<dbReference type="AlphaFoldDB" id="A0A9E4K8U6"/>
<accession>A0A9E4K8U6</accession>
<reference evidence="2" key="1">
    <citation type="journal article" date="2021" name="Proc. Natl. Acad. Sci. U.S.A.">
        <title>Global biogeography of chemosynthetic symbionts reveals both localized and globally distributed symbiont groups. .</title>
        <authorList>
            <person name="Osvatic J.T."/>
            <person name="Wilkins L.G.E."/>
            <person name="Leibrecht L."/>
            <person name="Leray M."/>
            <person name="Zauner S."/>
            <person name="Polzin J."/>
            <person name="Camacho Y."/>
            <person name="Gros O."/>
            <person name="van Gils J.A."/>
            <person name="Eisen J.A."/>
            <person name="Petersen J.M."/>
            <person name="Yuen B."/>
        </authorList>
    </citation>
    <scope>NUCLEOTIDE SEQUENCE</scope>
    <source>
        <strain evidence="2">MAGclacostrist064TRANS</strain>
    </source>
</reference>
<gene>
    <name evidence="2" type="ORF">JAZ07_01415</name>
</gene>
<feature type="chain" id="PRO_5039286008" evidence="1">
    <location>
        <begin position="20"/>
        <end position="143"/>
    </location>
</feature>
<dbReference type="EMBL" id="JAEPCM010000016">
    <property type="protein sequence ID" value="MCG7944986.1"/>
    <property type="molecule type" value="Genomic_DNA"/>
</dbReference>
<dbReference type="Pfam" id="PF09912">
    <property type="entry name" value="DUF2141"/>
    <property type="match status" value="1"/>
</dbReference>
<evidence type="ECO:0000313" key="2">
    <source>
        <dbReference type="EMBL" id="MCG7944986.1"/>
    </source>
</evidence>
<protein>
    <submittedName>
        <fullName evidence="2">DUF2141 domain-containing protein</fullName>
    </submittedName>
</protein>
<dbReference type="Proteomes" id="UP000886667">
    <property type="component" value="Unassembled WGS sequence"/>
</dbReference>
<name>A0A9E4K8U6_9GAMM</name>
<evidence type="ECO:0000313" key="3">
    <source>
        <dbReference type="Proteomes" id="UP000886667"/>
    </source>
</evidence>
<organism evidence="2 3">
    <name type="scientific">Candidatus Thiodiazotropha taylori</name>
    <dbReference type="NCBI Taxonomy" id="2792791"/>
    <lineage>
        <taxon>Bacteria</taxon>
        <taxon>Pseudomonadati</taxon>
        <taxon>Pseudomonadota</taxon>
        <taxon>Gammaproteobacteria</taxon>
        <taxon>Chromatiales</taxon>
        <taxon>Sedimenticolaceae</taxon>
        <taxon>Candidatus Thiodiazotropha</taxon>
    </lineage>
</organism>
<proteinExistence type="predicted"/>
<evidence type="ECO:0000256" key="1">
    <source>
        <dbReference type="SAM" id="SignalP"/>
    </source>
</evidence>
<keyword evidence="1" id="KW-0732">Signal</keyword>
<comment type="caution">
    <text evidence="2">The sequence shown here is derived from an EMBL/GenBank/DDBJ whole genome shotgun (WGS) entry which is preliminary data.</text>
</comment>